<keyword evidence="13" id="KW-1185">Reference proteome</keyword>
<keyword evidence="8" id="KW-0408">Iron</keyword>
<evidence type="ECO:0000256" key="2">
    <source>
        <dbReference type="ARBA" id="ARBA00001966"/>
    </source>
</evidence>
<keyword evidence="4" id="KW-0285">Flavoprotein</keyword>
<name>A0ABQ6N3L7_9STRA</name>
<proteinExistence type="inferred from homology"/>
<dbReference type="Gene3D" id="3.50.50.60">
    <property type="entry name" value="FAD/NAD(P)-binding domain"/>
    <property type="match status" value="1"/>
</dbReference>
<dbReference type="EMBL" id="BRYB01000870">
    <property type="protein sequence ID" value="GMI39388.1"/>
    <property type="molecule type" value="Genomic_DNA"/>
</dbReference>
<dbReference type="Pfam" id="PF00724">
    <property type="entry name" value="Oxidored_FMN"/>
    <property type="match status" value="1"/>
</dbReference>
<evidence type="ECO:0000259" key="10">
    <source>
        <dbReference type="Pfam" id="PF00724"/>
    </source>
</evidence>
<dbReference type="PRINTS" id="PR00411">
    <property type="entry name" value="PNDRDTASEI"/>
</dbReference>
<comment type="similarity">
    <text evidence="3">In the N-terminal section; belongs to the NADH:flavin oxidoreductase/NADH oxidase family.</text>
</comment>
<dbReference type="Proteomes" id="UP001165060">
    <property type="component" value="Unassembled WGS sequence"/>
</dbReference>
<evidence type="ECO:0000256" key="9">
    <source>
        <dbReference type="ARBA" id="ARBA00023014"/>
    </source>
</evidence>
<evidence type="ECO:0000256" key="1">
    <source>
        <dbReference type="ARBA" id="ARBA00001917"/>
    </source>
</evidence>
<feature type="domain" description="FAD/NAD(P)-binding" evidence="11">
    <location>
        <begin position="379"/>
        <end position="663"/>
    </location>
</feature>
<keyword evidence="9" id="KW-0411">Iron-sulfur</keyword>
<dbReference type="PANTHER" id="PTHR42917:SF2">
    <property type="entry name" value="2,4-DIENOYL-COA REDUCTASE [(2E)-ENOYL-COA-PRODUCING]"/>
    <property type="match status" value="1"/>
</dbReference>
<keyword evidence="6" id="KW-0479">Metal-binding</keyword>
<comment type="cofactor">
    <cofactor evidence="1">
        <name>FMN</name>
        <dbReference type="ChEBI" id="CHEBI:58210"/>
    </cofactor>
</comment>
<evidence type="ECO:0000256" key="7">
    <source>
        <dbReference type="ARBA" id="ARBA00023002"/>
    </source>
</evidence>
<gene>
    <name evidence="12" type="ORF">TeGR_g1785</name>
</gene>
<dbReference type="InterPro" id="IPR036188">
    <property type="entry name" value="FAD/NAD-bd_sf"/>
</dbReference>
<comment type="caution">
    <text evidence="12">The sequence shown here is derived from an EMBL/GenBank/DDBJ whole genome shotgun (WGS) entry which is preliminary data.</text>
</comment>
<dbReference type="Gene3D" id="3.20.20.70">
    <property type="entry name" value="Aldolase class I"/>
    <property type="match status" value="1"/>
</dbReference>
<evidence type="ECO:0000256" key="4">
    <source>
        <dbReference type="ARBA" id="ARBA00022630"/>
    </source>
</evidence>
<evidence type="ECO:0000256" key="5">
    <source>
        <dbReference type="ARBA" id="ARBA00022643"/>
    </source>
</evidence>
<keyword evidence="5" id="KW-0288">FMN</keyword>
<accession>A0ABQ6N3L7</accession>
<protein>
    <submittedName>
        <fullName evidence="12">Uncharacterized protein</fullName>
    </submittedName>
</protein>
<comment type="cofactor">
    <cofactor evidence="2">
        <name>[4Fe-4S] cluster</name>
        <dbReference type="ChEBI" id="CHEBI:49883"/>
    </cofactor>
</comment>
<dbReference type="CDD" id="cd02930">
    <property type="entry name" value="DCR_FMN"/>
    <property type="match status" value="1"/>
</dbReference>
<dbReference type="SUPFAM" id="SSF51905">
    <property type="entry name" value="FAD/NAD(P)-binding domain"/>
    <property type="match status" value="1"/>
</dbReference>
<dbReference type="InterPro" id="IPR051793">
    <property type="entry name" value="NADH:flavin_oxidoreductase"/>
</dbReference>
<evidence type="ECO:0000313" key="12">
    <source>
        <dbReference type="EMBL" id="GMI39388.1"/>
    </source>
</evidence>
<evidence type="ECO:0000256" key="3">
    <source>
        <dbReference type="ARBA" id="ARBA00011048"/>
    </source>
</evidence>
<dbReference type="PRINTS" id="PR00368">
    <property type="entry name" value="FADPNR"/>
</dbReference>
<dbReference type="SUPFAM" id="SSF51395">
    <property type="entry name" value="FMN-linked oxidoreductases"/>
    <property type="match status" value="1"/>
</dbReference>
<dbReference type="InterPro" id="IPR023753">
    <property type="entry name" value="FAD/NAD-binding_dom"/>
</dbReference>
<keyword evidence="7" id="KW-0560">Oxidoreductase</keyword>
<organism evidence="12 13">
    <name type="scientific">Tetraparma gracilis</name>
    <dbReference type="NCBI Taxonomy" id="2962635"/>
    <lineage>
        <taxon>Eukaryota</taxon>
        <taxon>Sar</taxon>
        <taxon>Stramenopiles</taxon>
        <taxon>Ochrophyta</taxon>
        <taxon>Bolidophyceae</taxon>
        <taxon>Parmales</taxon>
        <taxon>Triparmaceae</taxon>
        <taxon>Tetraparma</taxon>
    </lineage>
</organism>
<evidence type="ECO:0000256" key="8">
    <source>
        <dbReference type="ARBA" id="ARBA00023004"/>
    </source>
</evidence>
<dbReference type="Gene3D" id="3.40.50.720">
    <property type="entry name" value="NAD(P)-binding Rossmann-like Domain"/>
    <property type="match status" value="1"/>
</dbReference>
<dbReference type="SUPFAM" id="SSF51971">
    <property type="entry name" value="Nucleotide-binding domain"/>
    <property type="match status" value="1"/>
</dbReference>
<dbReference type="InterPro" id="IPR001155">
    <property type="entry name" value="OxRdtase_FMN_N"/>
</dbReference>
<sequence length="721" mass="78498">MLSPLDLGPAGTLKNRVLMGSMHSGLEKGSLFGGQVDLTGMGKFFAERARGGVGLMVTGGVAPNRQGWVSPMAAKLSTAGEMESHKVVTQMTHEAAPDSKICMQILHSGRYGYHPLAVAPSAVKSPIGWFTPHALTTPEVQKTIDDYAHCASLAQEAGYDGVEIMGSEGYLINQFLVERTNKRTDEWGGPYENRMRFPVEIVKAVRKTVGPNFIIIYRLSMLDLVEGGSNWEEIVTLAKEIEAAGATIINTGIGWHEARVPTIVTSVPRAAFSWVTQKMMSEVNIPLCTTNRINMPHVAEDILANGHADMVSMARPFLADPHFVNKAAENKADEINTCIGCNQACLDHTFKGIKASCLVNPIACHEDEFDIKPTEKREKIAVIGSGPAGMAFSTVAAERGHEVVLFDQAAEIGGQFNMAKVIPGKEEFYETLRYFGKMIKTKGVELRLNTRVEAADLQGQGFDKVIMATGISPRTPPIPGVDHPKVLSYIDVLKHKVEVGEKVAIIGAGGIGFDVAEYLVHGQNNQLTADEVSVEEYMKEWGVDMKNEARSGMIDAVIEKPKRQITLIQRKSGKVGAGLGKTSGWVHRANLTKMDVEMVKSATYEKIDDAGLHISFKGKKKEDKPIKRVLDVDNIILCAGQTPLRELQEPLEAAGMSVFRIGGAEEAGELDAKKAIDMATRLAIKIESAKPGDVYTMDIGTGAKVIEYIRNFRNKKEGINN</sequence>
<dbReference type="Pfam" id="PF07992">
    <property type="entry name" value="Pyr_redox_2"/>
    <property type="match status" value="1"/>
</dbReference>
<feature type="domain" description="NADH:flavin oxidoreductase/NADH oxidase N-terminal" evidence="10">
    <location>
        <begin position="3"/>
        <end position="333"/>
    </location>
</feature>
<dbReference type="InterPro" id="IPR013785">
    <property type="entry name" value="Aldolase_TIM"/>
</dbReference>
<reference evidence="12 13" key="1">
    <citation type="journal article" date="2023" name="Commun. Biol.">
        <title>Genome analysis of Parmales, the sister group of diatoms, reveals the evolutionary specialization of diatoms from phago-mixotrophs to photoautotrophs.</title>
        <authorList>
            <person name="Ban H."/>
            <person name="Sato S."/>
            <person name="Yoshikawa S."/>
            <person name="Yamada K."/>
            <person name="Nakamura Y."/>
            <person name="Ichinomiya M."/>
            <person name="Sato N."/>
            <person name="Blanc-Mathieu R."/>
            <person name="Endo H."/>
            <person name="Kuwata A."/>
            <person name="Ogata H."/>
        </authorList>
    </citation>
    <scope>NUCLEOTIDE SEQUENCE [LARGE SCALE GENOMIC DNA]</scope>
</reference>
<evidence type="ECO:0000259" key="11">
    <source>
        <dbReference type="Pfam" id="PF07992"/>
    </source>
</evidence>
<dbReference type="PANTHER" id="PTHR42917">
    <property type="entry name" value="2,4-DIENOYL-COA REDUCTASE"/>
    <property type="match status" value="1"/>
</dbReference>
<evidence type="ECO:0000256" key="6">
    <source>
        <dbReference type="ARBA" id="ARBA00022723"/>
    </source>
</evidence>
<evidence type="ECO:0000313" key="13">
    <source>
        <dbReference type="Proteomes" id="UP001165060"/>
    </source>
</evidence>